<accession>A0A227KQJ6</accession>
<proteinExistence type="predicted"/>
<keyword evidence="2" id="KW-1185">Reference proteome</keyword>
<protein>
    <submittedName>
        <fullName evidence="1">Uncharacterized protein</fullName>
    </submittedName>
</protein>
<organism evidence="1 2">
    <name type="scientific">Turicimonas muris</name>
    <dbReference type="NCBI Taxonomy" id="1796652"/>
    <lineage>
        <taxon>Bacteria</taxon>
        <taxon>Pseudomonadati</taxon>
        <taxon>Pseudomonadota</taxon>
        <taxon>Betaproteobacteria</taxon>
        <taxon>Burkholderiales</taxon>
        <taxon>Sutterellaceae</taxon>
        <taxon>Turicimonas</taxon>
    </lineage>
</organism>
<dbReference type="RefSeq" id="WP_066590626.1">
    <property type="nucleotide sequence ID" value="NZ_CALBGX010000029.1"/>
</dbReference>
<dbReference type="AlphaFoldDB" id="A0A227KQJ6"/>
<gene>
    <name evidence="1" type="ORF">ADH67_00425</name>
</gene>
<evidence type="ECO:0000313" key="1">
    <source>
        <dbReference type="EMBL" id="OXE50803.1"/>
    </source>
</evidence>
<sequence>MDLANQKSHAKVNGEKNLVTGRKGLARNIRALEELPKKDRLDIVKRGVVFVVYHWDGELHFGPARWLGYGKGRKSNDRAIIAANRINNIFGVEGPEKSDKLEKALTAYCKALGGKPVREQHKFWKKDCIKKIDAMLEQLDN</sequence>
<reference evidence="2" key="1">
    <citation type="submission" date="2017-05" db="EMBL/GenBank/DDBJ databases">
        <title>Improved OligoMM genomes.</title>
        <authorList>
            <person name="Garzetti D."/>
        </authorList>
    </citation>
    <scope>NUCLEOTIDE SEQUENCE [LARGE SCALE GENOMIC DNA]</scope>
    <source>
        <strain evidence="2">YL45</strain>
    </source>
</reference>
<dbReference type="GeneID" id="78362987"/>
<dbReference type="EMBL" id="NHMP01000001">
    <property type="protein sequence ID" value="OXE50803.1"/>
    <property type="molecule type" value="Genomic_DNA"/>
</dbReference>
<dbReference type="Proteomes" id="UP000214610">
    <property type="component" value="Unassembled WGS sequence"/>
</dbReference>
<evidence type="ECO:0000313" key="2">
    <source>
        <dbReference type="Proteomes" id="UP000214610"/>
    </source>
</evidence>
<comment type="caution">
    <text evidence="1">The sequence shown here is derived from an EMBL/GenBank/DDBJ whole genome shotgun (WGS) entry which is preliminary data.</text>
</comment>
<name>A0A227KQJ6_9BURK</name>